<evidence type="ECO:0000259" key="4">
    <source>
        <dbReference type="Pfam" id="PF00149"/>
    </source>
</evidence>
<evidence type="ECO:0000256" key="3">
    <source>
        <dbReference type="SAM" id="Phobius"/>
    </source>
</evidence>
<dbReference type="Proteomes" id="UP000199440">
    <property type="component" value="Unassembled WGS sequence"/>
</dbReference>
<feature type="transmembrane region" description="Helical" evidence="3">
    <location>
        <begin position="65"/>
        <end position="86"/>
    </location>
</feature>
<dbReference type="RefSeq" id="WP_089894648.1">
    <property type="nucleotide sequence ID" value="NZ_FNGV01000016.1"/>
</dbReference>
<keyword evidence="1" id="KW-0479">Metal-binding</keyword>
<dbReference type="PANTHER" id="PTHR31302:SF31">
    <property type="entry name" value="PHOSPHODIESTERASE YAEI"/>
    <property type="match status" value="1"/>
</dbReference>
<reference evidence="5 6" key="1">
    <citation type="submission" date="2016-10" db="EMBL/GenBank/DDBJ databases">
        <authorList>
            <person name="de Groot N.N."/>
        </authorList>
    </citation>
    <scope>NUCLEOTIDE SEQUENCE [LARGE SCALE GENOMIC DNA]</scope>
    <source>
        <strain evidence="5 6">DSM 19886</strain>
    </source>
</reference>
<organism evidence="5 6">
    <name type="scientific">Kriegella aquimaris</name>
    <dbReference type="NCBI Taxonomy" id="192904"/>
    <lineage>
        <taxon>Bacteria</taxon>
        <taxon>Pseudomonadati</taxon>
        <taxon>Bacteroidota</taxon>
        <taxon>Flavobacteriia</taxon>
        <taxon>Flavobacteriales</taxon>
        <taxon>Flavobacteriaceae</taxon>
        <taxon>Kriegella</taxon>
    </lineage>
</organism>
<keyword evidence="3" id="KW-0812">Transmembrane</keyword>
<name>A0A1G9WQK5_9FLAO</name>
<gene>
    <name evidence="5" type="ORF">SAMN04488514_11612</name>
</gene>
<dbReference type="InterPro" id="IPR004843">
    <property type="entry name" value="Calcineurin-like_PHP"/>
</dbReference>
<dbReference type="SUPFAM" id="SSF56300">
    <property type="entry name" value="Metallo-dependent phosphatases"/>
    <property type="match status" value="1"/>
</dbReference>
<sequence>MLRWFVFVLVYGILSFYVLQALRTVTRYQWVYYLAAAVSLLVLCNFIYQFAFGDTPGRVLSRPKSYAFGFLLAFLAFELIAIVFLFSEDLFRVVSGAYYKISGSSDAFTLPARRRFLSLIGLGLATIPFGALLYGMYKGKYNYKVLKYSLEFDDLPDAFDGYQITQISDVHSGSFDNRKEIEYAVDLVNQQNSDVIFFTGDLVNNKTEEMQPWASLFSTLEAKDGVFSILGNHDYGDYVDWESEEIKFQNLEDLKLLQKNMGFDLLLNESRYLEKGKDKIALVGVENWGRGGFKKAGDLKKASATIAENDFKILLSHDPSHWEDIVIHDDYHYHLTLSGHTHGMQFGIEIPGWVKWSPVKWRYKYWAGIYEEMGQYINVNRGFGFLGYPGRVGIWPEITVITLRKKALT</sequence>
<dbReference type="EMBL" id="FNGV01000016">
    <property type="protein sequence ID" value="SDM86541.1"/>
    <property type="molecule type" value="Genomic_DNA"/>
</dbReference>
<keyword evidence="3" id="KW-1133">Transmembrane helix</keyword>
<dbReference type="PANTHER" id="PTHR31302">
    <property type="entry name" value="TRANSMEMBRANE PROTEIN WITH METALLOPHOSPHOESTERASE DOMAIN-RELATED"/>
    <property type="match status" value="1"/>
</dbReference>
<keyword evidence="3" id="KW-0472">Membrane</keyword>
<dbReference type="OrthoDB" id="9780884at2"/>
<accession>A0A1G9WQK5</accession>
<dbReference type="GO" id="GO:0009245">
    <property type="term" value="P:lipid A biosynthetic process"/>
    <property type="evidence" value="ECO:0007669"/>
    <property type="project" value="TreeGrafter"/>
</dbReference>
<dbReference type="CDD" id="cd07385">
    <property type="entry name" value="MPP_YkuE_C"/>
    <property type="match status" value="1"/>
</dbReference>
<dbReference type="GO" id="GO:0008758">
    <property type="term" value="F:UDP-2,3-diacylglucosamine hydrolase activity"/>
    <property type="evidence" value="ECO:0007669"/>
    <property type="project" value="TreeGrafter"/>
</dbReference>
<dbReference type="GO" id="GO:0046872">
    <property type="term" value="F:metal ion binding"/>
    <property type="evidence" value="ECO:0007669"/>
    <property type="project" value="UniProtKB-KW"/>
</dbReference>
<evidence type="ECO:0000313" key="5">
    <source>
        <dbReference type="EMBL" id="SDM86541.1"/>
    </source>
</evidence>
<dbReference type="Gene3D" id="3.60.21.10">
    <property type="match status" value="1"/>
</dbReference>
<dbReference type="AlphaFoldDB" id="A0A1G9WQK5"/>
<feature type="transmembrane region" description="Helical" evidence="3">
    <location>
        <begin position="116"/>
        <end position="137"/>
    </location>
</feature>
<dbReference type="STRING" id="192904.SAMN04488514_11612"/>
<proteinExistence type="predicted"/>
<keyword evidence="6" id="KW-1185">Reference proteome</keyword>
<evidence type="ECO:0000256" key="1">
    <source>
        <dbReference type="ARBA" id="ARBA00022723"/>
    </source>
</evidence>
<evidence type="ECO:0000256" key="2">
    <source>
        <dbReference type="ARBA" id="ARBA00022801"/>
    </source>
</evidence>
<dbReference type="InterPro" id="IPR029052">
    <property type="entry name" value="Metallo-depent_PP-like"/>
</dbReference>
<evidence type="ECO:0000313" key="6">
    <source>
        <dbReference type="Proteomes" id="UP000199440"/>
    </source>
</evidence>
<keyword evidence="2" id="KW-0378">Hydrolase</keyword>
<feature type="transmembrane region" description="Helical" evidence="3">
    <location>
        <begin position="31"/>
        <end position="53"/>
    </location>
</feature>
<feature type="domain" description="Calcineurin-like phosphoesterase" evidence="4">
    <location>
        <begin position="163"/>
        <end position="343"/>
    </location>
</feature>
<dbReference type="InterPro" id="IPR051158">
    <property type="entry name" value="Metallophosphoesterase_sf"/>
</dbReference>
<protein>
    <recommendedName>
        <fullName evidence="4">Calcineurin-like phosphoesterase domain-containing protein</fullName>
    </recommendedName>
</protein>
<dbReference type="Pfam" id="PF00149">
    <property type="entry name" value="Metallophos"/>
    <property type="match status" value="1"/>
</dbReference>
<dbReference type="GO" id="GO:0016020">
    <property type="term" value="C:membrane"/>
    <property type="evidence" value="ECO:0007669"/>
    <property type="project" value="GOC"/>
</dbReference>